<dbReference type="AlphaFoldDB" id="A0A849KD89"/>
<reference evidence="2 3" key="2">
    <citation type="submission" date="2020-06" db="EMBL/GenBank/DDBJ databases">
        <title>Ramlibacter rhizophilus sp. nov., isolated from rhizosphere soil of national flower Mugunghwa from South Korea.</title>
        <authorList>
            <person name="Zheng-Fei Y."/>
            <person name="Huan T."/>
        </authorList>
    </citation>
    <scope>NUCLEOTIDE SEQUENCE [LARGE SCALE GENOMIC DNA]</scope>
    <source>
        <strain evidence="2 3">B156</strain>
    </source>
</reference>
<feature type="signal peptide" evidence="1">
    <location>
        <begin position="1"/>
        <end position="22"/>
    </location>
</feature>
<evidence type="ECO:0000256" key="1">
    <source>
        <dbReference type="SAM" id="SignalP"/>
    </source>
</evidence>
<organism evidence="2 3">
    <name type="scientific">Ramlibacter montanisoli</name>
    <dbReference type="NCBI Taxonomy" id="2732512"/>
    <lineage>
        <taxon>Bacteria</taxon>
        <taxon>Pseudomonadati</taxon>
        <taxon>Pseudomonadota</taxon>
        <taxon>Betaproteobacteria</taxon>
        <taxon>Burkholderiales</taxon>
        <taxon>Comamonadaceae</taxon>
        <taxon>Ramlibacter</taxon>
    </lineage>
</organism>
<evidence type="ECO:0000313" key="3">
    <source>
        <dbReference type="Proteomes" id="UP000552954"/>
    </source>
</evidence>
<name>A0A849KD89_9BURK</name>
<dbReference type="RefSeq" id="WP_171563641.1">
    <property type="nucleotide sequence ID" value="NZ_JABFCS010000002.1"/>
</dbReference>
<dbReference type="Proteomes" id="UP000552954">
    <property type="component" value="Unassembled WGS sequence"/>
</dbReference>
<evidence type="ECO:0008006" key="4">
    <source>
        <dbReference type="Google" id="ProtNLM"/>
    </source>
</evidence>
<feature type="chain" id="PRO_5032484555" description="EF-hand domain-containing protein" evidence="1">
    <location>
        <begin position="23"/>
        <end position="127"/>
    </location>
</feature>
<dbReference type="EMBL" id="JABFCS010000002">
    <property type="protein sequence ID" value="NNU45330.1"/>
    <property type="molecule type" value="Genomic_DNA"/>
</dbReference>
<comment type="caution">
    <text evidence="2">The sequence shown here is derived from an EMBL/GenBank/DDBJ whole genome shotgun (WGS) entry which is preliminary data.</text>
</comment>
<gene>
    <name evidence="2" type="ORF">HK415_22485</name>
</gene>
<keyword evidence="3" id="KW-1185">Reference proteome</keyword>
<evidence type="ECO:0000313" key="2">
    <source>
        <dbReference type="EMBL" id="NNU45330.1"/>
    </source>
</evidence>
<accession>A0A849KD89</accession>
<protein>
    <recommendedName>
        <fullName evidence="4">EF-hand domain-containing protein</fullName>
    </recommendedName>
</protein>
<proteinExistence type="predicted"/>
<sequence>MKKFILSAVAAGALAVGGAASAQDLGGVIGSLFGFGSPPAAVQPGSVYIDQYGRQVAVDQFGRHRILQSAVGIVGYDAWGRPVYGNLGARSGNAAVNAVVNAAQTRDNDGDGVINMHDRMPNDANVQ</sequence>
<keyword evidence="1" id="KW-0732">Signal</keyword>
<reference evidence="2 3" key="1">
    <citation type="submission" date="2020-05" db="EMBL/GenBank/DDBJ databases">
        <authorList>
            <person name="Khan S.A."/>
            <person name="Jeon C.O."/>
            <person name="Chun B.H."/>
        </authorList>
    </citation>
    <scope>NUCLEOTIDE SEQUENCE [LARGE SCALE GENOMIC DNA]</scope>
    <source>
        <strain evidence="2 3">B156</strain>
    </source>
</reference>